<keyword evidence="2" id="KW-0255">Endonuclease</keyword>
<evidence type="ECO:0000313" key="2">
    <source>
        <dbReference type="EMBL" id="HJB28999.1"/>
    </source>
</evidence>
<keyword evidence="2" id="KW-0378">Hydrolase</keyword>
<organism evidence="2 3">
    <name type="scientific">Candidatus Blautia faecavium</name>
    <dbReference type="NCBI Taxonomy" id="2838487"/>
    <lineage>
        <taxon>Bacteria</taxon>
        <taxon>Bacillati</taxon>
        <taxon>Bacillota</taxon>
        <taxon>Clostridia</taxon>
        <taxon>Lachnospirales</taxon>
        <taxon>Lachnospiraceae</taxon>
        <taxon>Blautia</taxon>
    </lineage>
</organism>
<dbReference type="CDD" id="cd06260">
    <property type="entry name" value="DUF820-like"/>
    <property type="match status" value="1"/>
</dbReference>
<reference evidence="2" key="2">
    <citation type="submission" date="2021-04" db="EMBL/GenBank/DDBJ databases">
        <authorList>
            <person name="Gilroy R."/>
        </authorList>
    </citation>
    <scope>NUCLEOTIDE SEQUENCE</scope>
    <source>
        <strain evidence="2">ChiSjej1B19-5720</strain>
    </source>
</reference>
<dbReference type="SUPFAM" id="SSF52980">
    <property type="entry name" value="Restriction endonuclease-like"/>
    <property type="match status" value="1"/>
</dbReference>
<dbReference type="GO" id="GO:0004519">
    <property type="term" value="F:endonuclease activity"/>
    <property type="evidence" value="ECO:0007669"/>
    <property type="project" value="UniProtKB-KW"/>
</dbReference>
<dbReference type="AlphaFoldDB" id="A0A9D2LTK4"/>
<accession>A0A9D2LTK4</accession>
<dbReference type="PANTHER" id="PTHR36558">
    <property type="entry name" value="GLR1098 PROTEIN"/>
    <property type="match status" value="1"/>
</dbReference>
<protein>
    <submittedName>
        <fullName evidence="2">Uma2 family endonuclease</fullName>
    </submittedName>
</protein>
<dbReference type="Gene3D" id="3.90.1570.10">
    <property type="entry name" value="tt1808, chain A"/>
    <property type="match status" value="1"/>
</dbReference>
<dbReference type="EMBL" id="DWYZ01000174">
    <property type="protein sequence ID" value="HJB28999.1"/>
    <property type="molecule type" value="Genomic_DNA"/>
</dbReference>
<evidence type="ECO:0000259" key="1">
    <source>
        <dbReference type="Pfam" id="PF05685"/>
    </source>
</evidence>
<reference evidence="2" key="1">
    <citation type="journal article" date="2021" name="PeerJ">
        <title>Extensive microbial diversity within the chicken gut microbiome revealed by metagenomics and culture.</title>
        <authorList>
            <person name="Gilroy R."/>
            <person name="Ravi A."/>
            <person name="Getino M."/>
            <person name="Pursley I."/>
            <person name="Horton D.L."/>
            <person name="Alikhan N.F."/>
            <person name="Baker D."/>
            <person name="Gharbi K."/>
            <person name="Hall N."/>
            <person name="Watson M."/>
            <person name="Adriaenssens E.M."/>
            <person name="Foster-Nyarko E."/>
            <person name="Jarju S."/>
            <person name="Secka A."/>
            <person name="Antonio M."/>
            <person name="Oren A."/>
            <person name="Chaudhuri R.R."/>
            <person name="La Ragione R."/>
            <person name="Hildebrand F."/>
            <person name="Pallen M.J."/>
        </authorList>
    </citation>
    <scope>NUCLEOTIDE SEQUENCE</scope>
    <source>
        <strain evidence="2">ChiSjej1B19-5720</strain>
    </source>
</reference>
<dbReference type="InterPro" id="IPR012296">
    <property type="entry name" value="Nuclease_put_TT1808"/>
</dbReference>
<dbReference type="InterPro" id="IPR008538">
    <property type="entry name" value="Uma2"/>
</dbReference>
<gene>
    <name evidence="2" type="ORF">IAA06_09445</name>
</gene>
<dbReference type="Proteomes" id="UP000823842">
    <property type="component" value="Unassembled WGS sequence"/>
</dbReference>
<evidence type="ECO:0000313" key="3">
    <source>
        <dbReference type="Proteomes" id="UP000823842"/>
    </source>
</evidence>
<proteinExistence type="predicted"/>
<feature type="domain" description="Putative restriction endonuclease" evidence="1">
    <location>
        <begin position="9"/>
        <end position="129"/>
    </location>
</feature>
<keyword evidence="2" id="KW-0540">Nuclease</keyword>
<sequence length="169" mass="19741">MSLDLQIYGRSGASPEHSIVITNFITMVHTQLKDSTCRVFPDNVEYRWKMDDGSEKRVIPDASINCQIKGRKGNSFINAPQFVLEVLSPSTAKYDKTEKKEIYRSEEIPEYWIVDIKNKSVEIYELDYENDIPKYFLIDTITNENCSNLHLMHFPHIIINFERLFDGIE</sequence>
<dbReference type="PANTHER" id="PTHR36558:SF1">
    <property type="entry name" value="RESTRICTION ENDONUCLEASE DOMAIN-CONTAINING PROTEIN-RELATED"/>
    <property type="match status" value="1"/>
</dbReference>
<name>A0A9D2LTK4_9FIRM</name>
<dbReference type="Pfam" id="PF05685">
    <property type="entry name" value="Uma2"/>
    <property type="match status" value="1"/>
</dbReference>
<dbReference type="InterPro" id="IPR011335">
    <property type="entry name" value="Restrct_endonuc-II-like"/>
</dbReference>
<comment type="caution">
    <text evidence="2">The sequence shown here is derived from an EMBL/GenBank/DDBJ whole genome shotgun (WGS) entry which is preliminary data.</text>
</comment>